<protein>
    <submittedName>
        <fullName evidence="3">SDR family oxidoreductase</fullName>
    </submittedName>
</protein>
<dbReference type="Gene3D" id="3.40.50.720">
    <property type="entry name" value="NAD(P)-binding Rossmann-like Domain"/>
    <property type="match status" value="1"/>
</dbReference>
<keyword evidence="4" id="KW-1185">Reference proteome</keyword>
<reference evidence="3 4" key="1">
    <citation type="submission" date="2023-11" db="EMBL/GenBank/DDBJ databases">
        <title>Genome sequence of Microbacterium rhizosphaerae KACC 19337.</title>
        <authorList>
            <person name="Choi H."/>
            <person name="Kim S."/>
            <person name="Kim Y."/>
            <person name="Kwon S.-W."/>
            <person name="Heo J."/>
        </authorList>
    </citation>
    <scope>NUCLEOTIDE SEQUENCE [LARGE SCALE GENOMIC DNA]</scope>
    <source>
        <strain evidence="3 4">KACC 19337</strain>
    </source>
</reference>
<name>A0ABZ0SI74_9MICO</name>
<evidence type="ECO:0000313" key="4">
    <source>
        <dbReference type="Proteomes" id="UP001323798"/>
    </source>
</evidence>
<dbReference type="EMBL" id="CP139368">
    <property type="protein sequence ID" value="WPR88095.1"/>
    <property type="molecule type" value="Genomic_DNA"/>
</dbReference>
<proteinExistence type="inferred from homology"/>
<dbReference type="NCBIfam" id="NF005868">
    <property type="entry name" value="PRK07806.1"/>
    <property type="match status" value="1"/>
</dbReference>
<dbReference type="PANTHER" id="PTHR43008">
    <property type="entry name" value="BENZIL REDUCTASE"/>
    <property type="match status" value="1"/>
</dbReference>
<dbReference type="Proteomes" id="UP001323798">
    <property type="component" value="Chromosome"/>
</dbReference>
<comment type="similarity">
    <text evidence="1">Belongs to the short-chain dehydrogenases/reductases (SDR) family.</text>
</comment>
<accession>A0ABZ0SI74</accession>
<keyword evidence="2" id="KW-0560">Oxidoreductase</keyword>
<dbReference type="InterPro" id="IPR002347">
    <property type="entry name" value="SDR_fam"/>
</dbReference>
<dbReference type="SUPFAM" id="SSF51735">
    <property type="entry name" value="NAD(P)-binding Rossmann-fold domains"/>
    <property type="match status" value="1"/>
</dbReference>
<organism evidence="3 4">
    <name type="scientific">Microbacterium rhizosphaerae</name>
    <dbReference type="NCBI Taxonomy" id="1678237"/>
    <lineage>
        <taxon>Bacteria</taxon>
        <taxon>Bacillati</taxon>
        <taxon>Actinomycetota</taxon>
        <taxon>Actinomycetes</taxon>
        <taxon>Micrococcales</taxon>
        <taxon>Microbacteriaceae</taxon>
        <taxon>Microbacterium</taxon>
    </lineage>
</organism>
<dbReference type="PANTHER" id="PTHR43008:SF4">
    <property type="entry name" value="CHAIN DEHYDROGENASE, PUTATIVE (AFU_ORTHOLOGUE AFUA_4G08710)-RELATED"/>
    <property type="match status" value="1"/>
</dbReference>
<evidence type="ECO:0000256" key="1">
    <source>
        <dbReference type="ARBA" id="ARBA00006484"/>
    </source>
</evidence>
<dbReference type="PRINTS" id="PR00081">
    <property type="entry name" value="GDHRDH"/>
</dbReference>
<dbReference type="RefSeq" id="WP_320940817.1">
    <property type="nucleotide sequence ID" value="NZ_BAABEU010000010.1"/>
</dbReference>
<gene>
    <name evidence="3" type="ORF">SM116_09885</name>
</gene>
<dbReference type="Pfam" id="PF00106">
    <property type="entry name" value="adh_short"/>
    <property type="match status" value="1"/>
</dbReference>
<evidence type="ECO:0000313" key="3">
    <source>
        <dbReference type="EMBL" id="WPR88095.1"/>
    </source>
</evidence>
<sequence>MTDSPTILEPGSLDGKVALVTGSSRGIGADTVRYLAEAGANVVINYRNKAPRAEKLAAELREKGVQALVVGADLTDPISVGGMIAQIEQLFRKLDILVLNASGGMESGMAEDYALQLNRDAQLRVLGAALPLMPPGSRVVFVTSHQAHFIRTTPTMPEYEPVALSKRAGEDALRERIPALTEAGVEFVVVSGDMIEGTITATLLERANPGALSYRREEAGRLYNVAEFAAEVARAAVEPIPEDNTRLVGDTSSFVAE</sequence>
<dbReference type="InterPro" id="IPR036291">
    <property type="entry name" value="NAD(P)-bd_dom_sf"/>
</dbReference>
<evidence type="ECO:0000256" key="2">
    <source>
        <dbReference type="ARBA" id="ARBA00023002"/>
    </source>
</evidence>